<dbReference type="Proteomes" id="UP000554482">
    <property type="component" value="Unassembled WGS sequence"/>
</dbReference>
<sequence>MWKTFHGLKAIMKLGLQWEVRYGSCINAWSNPWISGTNGPLPPLTPPPACNIIKVSDLILHEVGSWNFNVIAHLWPHDYVIRILSMPITTGVQDSQFWALSKTGGFIVKSLYKRLDELSHPSHKVCYPFF</sequence>
<evidence type="ECO:0000313" key="2">
    <source>
        <dbReference type="Proteomes" id="UP000554482"/>
    </source>
</evidence>
<protein>
    <submittedName>
        <fullName evidence="1">Uncharacterized protein</fullName>
    </submittedName>
</protein>
<reference evidence="1 2" key="1">
    <citation type="submission" date="2020-06" db="EMBL/GenBank/DDBJ databases">
        <title>Transcriptomic and genomic resources for Thalictrum thalictroides and T. hernandezii: Facilitating candidate gene discovery in an emerging model plant lineage.</title>
        <authorList>
            <person name="Arias T."/>
            <person name="Riano-Pachon D.M."/>
            <person name="Di Stilio V.S."/>
        </authorList>
    </citation>
    <scope>NUCLEOTIDE SEQUENCE [LARGE SCALE GENOMIC DNA]</scope>
    <source>
        <strain evidence="2">cv. WT478/WT964</strain>
        <tissue evidence="1">Leaves</tissue>
    </source>
</reference>
<dbReference type="AlphaFoldDB" id="A0A7J6WE04"/>
<organism evidence="1 2">
    <name type="scientific">Thalictrum thalictroides</name>
    <name type="common">Rue-anemone</name>
    <name type="synonym">Anemone thalictroides</name>
    <dbReference type="NCBI Taxonomy" id="46969"/>
    <lineage>
        <taxon>Eukaryota</taxon>
        <taxon>Viridiplantae</taxon>
        <taxon>Streptophyta</taxon>
        <taxon>Embryophyta</taxon>
        <taxon>Tracheophyta</taxon>
        <taxon>Spermatophyta</taxon>
        <taxon>Magnoliopsida</taxon>
        <taxon>Ranunculales</taxon>
        <taxon>Ranunculaceae</taxon>
        <taxon>Thalictroideae</taxon>
        <taxon>Thalictrum</taxon>
    </lineage>
</organism>
<comment type="caution">
    <text evidence="1">The sequence shown here is derived from an EMBL/GenBank/DDBJ whole genome shotgun (WGS) entry which is preliminary data.</text>
</comment>
<evidence type="ECO:0000313" key="1">
    <source>
        <dbReference type="EMBL" id="KAF5194840.1"/>
    </source>
</evidence>
<gene>
    <name evidence="1" type="ORF">FRX31_015573</name>
</gene>
<accession>A0A7J6WE04</accession>
<name>A0A7J6WE04_THATH</name>
<proteinExistence type="predicted"/>
<dbReference type="EMBL" id="JABWDY010018208">
    <property type="protein sequence ID" value="KAF5194840.1"/>
    <property type="molecule type" value="Genomic_DNA"/>
</dbReference>
<keyword evidence="2" id="KW-1185">Reference proteome</keyword>